<keyword evidence="3" id="KW-1185">Reference proteome</keyword>
<dbReference type="OrthoDB" id="29496at2"/>
<dbReference type="Pfam" id="PF13546">
    <property type="entry name" value="DDE_5"/>
    <property type="match status" value="1"/>
</dbReference>
<comment type="caution">
    <text evidence="2">The sequence shown here is derived from an EMBL/GenBank/DDBJ whole genome shotgun (WGS) entry which is preliminary data.</text>
</comment>
<dbReference type="InterPro" id="IPR038721">
    <property type="entry name" value="IS701-like_DDE_dom"/>
</dbReference>
<feature type="domain" description="Transposase IS701-like DDE" evidence="1">
    <location>
        <begin position="91"/>
        <end position="272"/>
    </location>
</feature>
<dbReference type="RefSeq" id="WP_016195434.1">
    <property type="nucleotide sequence ID" value="NZ_AQPN01000079.1"/>
</dbReference>
<gene>
    <name evidence="2" type="ORF">ADIARSV_2200</name>
</gene>
<evidence type="ECO:0000313" key="3">
    <source>
        <dbReference type="Proteomes" id="UP000014174"/>
    </source>
</evidence>
<dbReference type="EMBL" id="AQPN01000079">
    <property type="protein sequence ID" value="EOR94602.1"/>
    <property type="molecule type" value="Genomic_DNA"/>
</dbReference>
<evidence type="ECO:0000259" key="1">
    <source>
        <dbReference type="Pfam" id="PF13546"/>
    </source>
</evidence>
<accession>R9GRY0</accession>
<protein>
    <recommendedName>
        <fullName evidence="1">Transposase IS701-like DDE domain-containing protein</fullName>
    </recommendedName>
</protein>
<reference evidence="2 3" key="1">
    <citation type="journal article" date="2013" name="Genome Announc.">
        <title>Draft Genome Sequence of Arcticibacter svalbardensis Strain MN12-7T, a Member of the Family Sphingobacteriaceae Isolated from an Arctic Soil Sample.</title>
        <authorList>
            <person name="Shivaji S."/>
            <person name="Ara S."/>
            <person name="Prasad S."/>
            <person name="Manasa B.P."/>
            <person name="Begum Z."/>
            <person name="Singh A."/>
            <person name="Kumar Pinnaka A."/>
        </authorList>
    </citation>
    <scope>NUCLEOTIDE SEQUENCE [LARGE SCALE GENOMIC DNA]</scope>
    <source>
        <strain evidence="2 3">MN12-7</strain>
    </source>
</reference>
<evidence type="ECO:0000313" key="2">
    <source>
        <dbReference type="EMBL" id="EOR94602.1"/>
    </source>
</evidence>
<dbReference type="Proteomes" id="UP000014174">
    <property type="component" value="Unassembled WGS sequence"/>
</dbReference>
<dbReference type="STRING" id="1150600.ADIARSV_2200"/>
<dbReference type="eggNOG" id="COG3385">
    <property type="taxonomic scope" value="Bacteria"/>
</dbReference>
<proteinExistence type="predicted"/>
<name>R9GRY0_9SPHI</name>
<sequence>MLHSKDTNRISEIKTQFDSKENKTLRLLNWLSFFEFKSIYKSLDPVKKKGFKITDLLGMLLIVPFTGKTNMHSLLQSSSTPLTARKDSFYRMKKMHEMGEAAVWIRWSICKNLLSQRNGYCSRTSDAVIDDSLLTKSGTIMENISRLWDHVSMRYVLGYRMLVLGYFDGKSFLPVSFSLHREKGKREASPYGLKRMEYQGQYHKQRNADSPAGKRTAEIDKDKITTAIRMIKQSCGSLEVDYLLMDSWFTCEKMLACAHPVKVKLIGMMKMGNARYLFRGKEYMVKELIVLLKKEQKRCRKLSAMYIEVPLFYKGNAVKPLFSKFGRNGNWQLLCLRT</sequence>
<dbReference type="AlphaFoldDB" id="R9GRY0"/>
<organism evidence="2 3">
    <name type="scientific">Arcticibacter svalbardensis MN12-7</name>
    <dbReference type="NCBI Taxonomy" id="1150600"/>
    <lineage>
        <taxon>Bacteria</taxon>
        <taxon>Pseudomonadati</taxon>
        <taxon>Bacteroidota</taxon>
        <taxon>Sphingobacteriia</taxon>
        <taxon>Sphingobacteriales</taxon>
        <taxon>Sphingobacteriaceae</taxon>
        <taxon>Arcticibacter</taxon>
    </lineage>
</organism>